<protein>
    <submittedName>
        <fullName evidence="2">Uncharacterized protein</fullName>
    </submittedName>
</protein>
<keyword evidence="1" id="KW-0812">Transmembrane</keyword>
<feature type="transmembrane region" description="Helical" evidence="1">
    <location>
        <begin position="226"/>
        <end position="245"/>
    </location>
</feature>
<evidence type="ECO:0000313" key="2">
    <source>
        <dbReference type="EMBL" id="QHT32379.1"/>
    </source>
</evidence>
<sequence>MGKGGIGGAFKKMGDSIKKEANKAGDSIKKAVNKKAANKDDCGPVAEQLRIKTEQYNVETQMFDNEKDLKEKQIILTRDQEILKEAAIARWSQDENPYDPTSIKYKLDTATNTTIPNLNTDKTNLSSKIRKSSIVNGNIIVYDAIKAVEQKQICDAAKASLQDTINENQLISSIYILSQFEIGAKNVGDYITKKYPSSTNDLISEKIEYREIEHQKLVTLNKTLDILFYCIFVAFVIIIVITGNLKFKEHFLIYLFILLIPFIFPYLYKMCKYFYNSLQTNTSGPKNAFIDNTNNPFVKAYDI</sequence>
<keyword evidence="1" id="KW-1133">Transmembrane helix</keyword>
<reference evidence="2" key="1">
    <citation type="journal article" date="2020" name="Nature">
        <title>Giant virus diversity and host interactions through global metagenomics.</title>
        <authorList>
            <person name="Schulz F."/>
            <person name="Roux S."/>
            <person name="Paez-Espino D."/>
            <person name="Jungbluth S."/>
            <person name="Walsh D.A."/>
            <person name="Denef V.J."/>
            <person name="McMahon K.D."/>
            <person name="Konstantinidis K.T."/>
            <person name="Eloe-Fadrosh E.A."/>
            <person name="Kyrpides N.C."/>
            <person name="Woyke T."/>
        </authorList>
    </citation>
    <scope>NUCLEOTIDE SEQUENCE</scope>
    <source>
        <strain evidence="2">GVMAG-M-3300009159-65</strain>
    </source>
</reference>
<proteinExistence type="predicted"/>
<dbReference type="AlphaFoldDB" id="A0A6C0EVQ2"/>
<keyword evidence="1" id="KW-0472">Membrane</keyword>
<feature type="transmembrane region" description="Helical" evidence="1">
    <location>
        <begin position="251"/>
        <end position="268"/>
    </location>
</feature>
<accession>A0A6C0EVQ2</accession>
<evidence type="ECO:0000256" key="1">
    <source>
        <dbReference type="SAM" id="Phobius"/>
    </source>
</evidence>
<organism evidence="2">
    <name type="scientific">viral metagenome</name>
    <dbReference type="NCBI Taxonomy" id="1070528"/>
    <lineage>
        <taxon>unclassified sequences</taxon>
        <taxon>metagenomes</taxon>
        <taxon>organismal metagenomes</taxon>
    </lineage>
</organism>
<name>A0A6C0EVQ2_9ZZZZ</name>
<dbReference type="EMBL" id="MN738936">
    <property type="protein sequence ID" value="QHT32379.1"/>
    <property type="molecule type" value="Genomic_DNA"/>
</dbReference>